<evidence type="ECO:0000259" key="1">
    <source>
        <dbReference type="Pfam" id="PF07250"/>
    </source>
</evidence>
<reference evidence="2 3" key="1">
    <citation type="submission" date="2015-06" db="EMBL/GenBank/DDBJ databases">
        <title>Draft genome of the ant-associated black yeast Phialophora attae CBS 131958.</title>
        <authorList>
            <person name="Moreno L.F."/>
            <person name="Stielow B.J."/>
            <person name="de Hoog S."/>
            <person name="Vicente V.A."/>
            <person name="Weiss V.A."/>
            <person name="de Vries M."/>
            <person name="Cruz L.M."/>
            <person name="Souza E.M."/>
        </authorList>
    </citation>
    <scope>NUCLEOTIDE SEQUENCE [LARGE SCALE GENOMIC DNA]</scope>
    <source>
        <strain evidence="2 3">CBS 131958</strain>
    </source>
</reference>
<dbReference type="AlphaFoldDB" id="A0A0N1H6V6"/>
<dbReference type="PANTHER" id="PTHR32208:SF21">
    <property type="entry name" value="LOW QUALITY PROTEIN: ALDEHYDE OXIDASE GLOX-LIKE"/>
    <property type="match status" value="1"/>
</dbReference>
<dbReference type="RefSeq" id="XP_017997153.1">
    <property type="nucleotide sequence ID" value="XM_018141376.1"/>
</dbReference>
<dbReference type="GeneID" id="28733256"/>
<feature type="domain" description="Glyoxal oxidase N-terminal" evidence="1">
    <location>
        <begin position="24"/>
        <end position="113"/>
    </location>
</feature>
<accession>A0A0N1H6V6</accession>
<keyword evidence="3" id="KW-1185">Reference proteome</keyword>
<dbReference type="InterPro" id="IPR037293">
    <property type="entry name" value="Gal_Oxidase_central_sf"/>
</dbReference>
<dbReference type="Gene3D" id="2.130.10.80">
    <property type="entry name" value="Galactose oxidase/kelch, beta-propeller"/>
    <property type="match status" value="1"/>
</dbReference>
<organism evidence="2 3">
    <name type="scientific">Cyphellophora attinorum</name>
    <dbReference type="NCBI Taxonomy" id="1664694"/>
    <lineage>
        <taxon>Eukaryota</taxon>
        <taxon>Fungi</taxon>
        <taxon>Dikarya</taxon>
        <taxon>Ascomycota</taxon>
        <taxon>Pezizomycotina</taxon>
        <taxon>Eurotiomycetes</taxon>
        <taxon>Chaetothyriomycetidae</taxon>
        <taxon>Chaetothyriales</taxon>
        <taxon>Cyphellophoraceae</taxon>
        <taxon>Cyphellophora</taxon>
    </lineage>
</organism>
<evidence type="ECO:0000313" key="3">
    <source>
        <dbReference type="Proteomes" id="UP000038010"/>
    </source>
</evidence>
<dbReference type="Pfam" id="PF07250">
    <property type="entry name" value="Glyoxal_oxid_N"/>
    <property type="match status" value="1"/>
</dbReference>
<gene>
    <name evidence="2" type="ORF">AB675_1482</name>
</gene>
<dbReference type="OrthoDB" id="2019572at2759"/>
<dbReference type="InterPro" id="IPR009880">
    <property type="entry name" value="Glyoxal_oxidase_N"/>
</dbReference>
<dbReference type="PANTHER" id="PTHR32208">
    <property type="entry name" value="SECRETED PROTEIN-RELATED"/>
    <property type="match status" value="1"/>
</dbReference>
<dbReference type="EMBL" id="LFJN01000025">
    <property type="protein sequence ID" value="KPI37190.1"/>
    <property type="molecule type" value="Genomic_DNA"/>
</dbReference>
<sequence>MPDGRVFVAAGSLNGLDQTNLANNNPTYEILNAEGVSSGVSVPMDILVKNQPYYMYPFVHLLKNGALFVFASKSSQIFDLNSGRVVAALPDLPGMFRTYPNTGGSVMLPLRATDD</sequence>
<comment type="caution">
    <text evidence="2">The sequence shown here is derived from an EMBL/GenBank/DDBJ whole genome shotgun (WGS) entry which is preliminary data.</text>
</comment>
<dbReference type="VEuPathDB" id="FungiDB:AB675_1482"/>
<dbReference type="STRING" id="1664694.A0A0N1H6V6"/>
<evidence type="ECO:0000313" key="2">
    <source>
        <dbReference type="EMBL" id="KPI37190.1"/>
    </source>
</evidence>
<protein>
    <recommendedName>
        <fullName evidence="1">Glyoxal oxidase N-terminal domain-containing protein</fullName>
    </recommendedName>
</protein>
<dbReference type="Proteomes" id="UP000038010">
    <property type="component" value="Unassembled WGS sequence"/>
</dbReference>
<proteinExistence type="predicted"/>
<name>A0A0N1H6V6_9EURO</name>